<dbReference type="InterPro" id="IPR025452">
    <property type="entry name" value="DUF4218"/>
</dbReference>
<dbReference type="AlphaFoldDB" id="A0AB40BNK3"/>
<name>A0AB40BNK3_DIOCR</name>
<evidence type="ECO:0000256" key="1">
    <source>
        <dbReference type="SAM" id="SignalP"/>
    </source>
</evidence>
<keyword evidence="3" id="KW-1185">Reference proteome</keyword>
<dbReference type="RefSeq" id="XP_039129011.1">
    <property type="nucleotide sequence ID" value="XM_039273077.1"/>
</dbReference>
<reference evidence="4" key="1">
    <citation type="submission" date="2025-08" db="UniProtKB">
        <authorList>
            <consortium name="RefSeq"/>
        </authorList>
    </citation>
    <scope>IDENTIFICATION</scope>
</reference>
<keyword evidence="1" id="KW-0732">Signal</keyword>
<feature type="domain" description="DUF4218" evidence="2">
    <location>
        <begin position="1"/>
        <end position="87"/>
    </location>
</feature>
<dbReference type="PANTHER" id="PTHR48258:SF12">
    <property type="entry name" value="TRANSPOSON PROTEIN, CACTA, EN_SPM SUB-CLASS"/>
    <property type="match status" value="1"/>
</dbReference>
<feature type="signal peptide" evidence="1">
    <location>
        <begin position="1"/>
        <end position="21"/>
    </location>
</feature>
<gene>
    <name evidence="4" type="primary">LOC120265186</name>
</gene>
<protein>
    <submittedName>
        <fullName evidence="4">Uncharacterized protein LOC120265186</fullName>
    </submittedName>
</protein>
<accession>A0AB40BNK3</accession>
<dbReference type="Pfam" id="PF13960">
    <property type="entry name" value="DUF4218"/>
    <property type="match status" value="1"/>
</dbReference>
<dbReference type="GeneID" id="120265186"/>
<evidence type="ECO:0000313" key="3">
    <source>
        <dbReference type="Proteomes" id="UP001515500"/>
    </source>
</evidence>
<evidence type="ECO:0000259" key="2">
    <source>
        <dbReference type="Pfam" id="PF13960"/>
    </source>
</evidence>
<proteinExistence type="predicted"/>
<dbReference type="PANTHER" id="PTHR48258">
    <property type="entry name" value="DUF4218 DOMAIN-CONTAINING PROTEIN-RELATED"/>
    <property type="match status" value="1"/>
</dbReference>
<organism evidence="3 4">
    <name type="scientific">Dioscorea cayennensis subsp. rotundata</name>
    <name type="common">White Guinea yam</name>
    <name type="synonym">Dioscorea rotundata</name>
    <dbReference type="NCBI Taxonomy" id="55577"/>
    <lineage>
        <taxon>Eukaryota</taxon>
        <taxon>Viridiplantae</taxon>
        <taxon>Streptophyta</taxon>
        <taxon>Embryophyta</taxon>
        <taxon>Tracheophyta</taxon>
        <taxon>Spermatophyta</taxon>
        <taxon>Magnoliopsida</taxon>
        <taxon>Liliopsida</taxon>
        <taxon>Dioscoreales</taxon>
        <taxon>Dioscoreaceae</taxon>
        <taxon>Dioscorea</taxon>
    </lineage>
</organism>
<dbReference type="Proteomes" id="UP001515500">
    <property type="component" value="Chromosome 7"/>
</dbReference>
<evidence type="ECO:0000313" key="4">
    <source>
        <dbReference type="RefSeq" id="XP_039129011.1"/>
    </source>
</evidence>
<feature type="chain" id="PRO_5044322776" evidence="1">
    <location>
        <begin position="22"/>
        <end position="343"/>
    </location>
</feature>
<sequence length="343" mass="39926">MEMLFPPSFFTLMIHLIVYLADEAKLGGPVYYRWMYPIERYLGLLKSYVRNKAKPEGSIVEYYITQEVITFFSQYLDDIETIWNRPSMSRTKRHIMTSNSANSIVDPTHSIDPGTSMPTPQINAQVEEVGPQINAQVQEGGHVHQSAVERDEPQLFRGCKRSTTTWDVKIRDGNGELKRQKMQTIDVYSLRQGEKVVVEWNSRNQLVELSWGMLAQFLGHIASNCQNFPIGCEKWQKIPECYKDHVWNNIIKTKLEVNDHGHKRYIFKSLAKKWRDSRYNLYNLMKCDPDGPREANIARKPPEIPLEQWVAFVDYRARPNTKVKAEQHTINRTHQTMPHTLGS</sequence>